<dbReference type="PANTHER" id="PTHR43228:SF1">
    <property type="entry name" value="TWO-COMPONENT RESPONSE REGULATOR ARR22"/>
    <property type="match status" value="1"/>
</dbReference>
<dbReference type="PANTHER" id="PTHR43228">
    <property type="entry name" value="TWO-COMPONENT RESPONSE REGULATOR"/>
    <property type="match status" value="1"/>
</dbReference>
<dbReference type="SUPFAM" id="SSF52172">
    <property type="entry name" value="CheY-like"/>
    <property type="match status" value="1"/>
</dbReference>
<dbReference type="SMART" id="SM00448">
    <property type="entry name" value="REC"/>
    <property type="match status" value="1"/>
</dbReference>
<dbReference type="AlphaFoldDB" id="A0A8T3BD21"/>
<organism evidence="3 4">
    <name type="scientific">Dendrobium nobile</name>
    <name type="common">Orchid</name>
    <dbReference type="NCBI Taxonomy" id="94219"/>
    <lineage>
        <taxon>Eukaryota</taxon>
        <taxon>Viridiplantae</taxon>
        <taxon>Streptophyta</taxon>
        <taxon>Embryophyta</taxon>
        <taxon>Tracheophyta</taxon>
        <taxon>Spermatophyta</taxon>
        <taxon>Magnoliopsida</taxon>
        <taxon>Liliopsida</taxon>
        <taxon>Asparagales</taxon>
        <taxon>Orchidaceae</taxon>
        <taxon>Epidendroideae</taxon>
        <taxon>Malaxideae</taxon>
        <taxon>Dendrobiinae</taxon>
        <taxon>Dendrobium</taxon>
    </lineage>
</organism>
<dbReference type="PROSITE" id="PS50110">
    <property type="entry name" value="RESPONSE_REGULATORY"/>
    <property type="match status" value="1"/>
</dbReference>
<gene>
    <name evidence="3" type="ORF">KFK09_010787</name>
</gene>
<dbReference type="InterPro" id="IPR001789">
    <property type="entry name" value="Sig_transdc_resp-reg_receiver"/>
</dbReference>
<evidence type="ECO:0000256" key="1">
    <source>
        <dbReference type="PROSITE-ProRule" id="PRU00169"/>
    </source>
</evidence>
<reference evidence="3" key="1">
    <citation type="journal article" date="2022" name="Front. Genet.">
        <title>Chromosome-Scale Assembly of the Dendrobium nobile Genome Provides Insights Into the Molecular Mechanism of the Biosynthesis of the Medicinal Active Ingredient of Dendrobium.</title>
        <authorList>
            <person name="Xu Q."/>
            <person name="Niu S.-C."/>
            <person name="Li K.-L."/>
            <person name="Zheng P.-J."/>
            <person name="Zhang X.-J."/>
            <person name="Jia Y."/>
            <person name="Liu Y."/>
            <person name="Niu Y.-X."/>
            <person name="Yu L.-H."/>
            <person name="Chen D.-F."/>
            <person name="Zhang G.-Q."/>
        </authorList>
    </citation>
    <scope>NUCLEOTIDE SEQUENCE</scope>
    <source>
        <tissue evidence="3">Leaf</tissue>
    </source>
</reference>
<accession>A0A8T3BD21</accession>
<dbReference type="GO" id="GO:0000160">
    <property type="term" value="P:phosphorelay signal transduction system"/>
    <property type="evidence" value="ECO:0007669"/>
    <property type="project" value="InterPro"/>
</dbReference>
<sequence length="152" mass="16896">MRPLAAQLIPQRAYQQPAPQVLMRNLMKGLDAELHEVQNGEMALDYFEKGNTCDLIFMDKEMPIMDGHEATRLLRSLGVKTPIIALSAGDLQSDRDLFIQAGANEYQTKLVMEFSDGNNITICCFYLFSAVQLILPAAILSAPHDNRAVQGI</sequence>
<keyword evidence="4" id="KW-1185">Reference proteome</keyword>
<evidence type="ECO:0000313" key="3">
    <source>
        <dbReference type="EMBL" id="KAI0510187.1"/>
    </source>
</evidence>
<dbReference type="Proteomes" id="UP000829196">
    <property type="component" value="Unassembled WGS sequence"/>
</dbReference>
<evidence type="ECO:0000259" key="2">
    <source>
        <dbReference type="PROSITE" id="PS50110"/>
    </source>
</evidence>
<dbReference type="OrthoDB" id="21225at2759"/>
<feature type="modified residue" description="4-aspartylphosphate" evidence="1">
    <location>
        <position position="59"/>
    </location>
</feature>
<dbReference type="Gene3D" id="3.40.50.2300">
    <property type="match status" value="1"/>
</dbReference>
<proteinExistence type="predicted"/>
<dbReference type="SMR" id="A0A8T3BD21"/>
<name>A0A8T3BD21_DENNO</name>
<comment type="caution">
    <text evidence="3">The sequence shown here is derived from an EMBL/GenBank/DDBJ whole genome shotgun (WGS) entry which is preliminary data.</text>
</comment>
<dbReference type="CDD" id="cd17546">
    <property type="entry name" value="REC_hyHK_CKI1_RcsC-like"/>
    <property type="match status" value="1"/>
</dbReference>
<protein>
    <recommendedName>
        <fullName evidence="2">Response regulatory domain-containing protein</fullName>
    </recommendedName>
</protein>
<dbReference type="InterPro" id="IPR011006">
    <property type="entry name" value="CheY-like_superfamily"/>
</dbReference>
<dbReference type="EMBL" id="JAGYWB010000009">
    <property type="protein sequence ID" value="KAI0510187.1"/>
    <property type="molecule type" value="Genomic_DNA"/>
</dbReference>
<dbReference type="InterPro" id="IPR052048">
    <property type="entry name" value="ST_Response_Regulator"/>
</dbReference>
<feature type="domain" description="Response regulatory" evidence="2">
    <location>
        <begin position="1"/>
        <end position="124"/>
    </location>
</feature>
<dbReference type="Pfam" id="PF00072">
    <property type="entry name" value="Response_reg"/>
    <property type="match status" value="1"/>
</dbReference>
<keyword evidence="1" id="KW-0597">Phosphoprotein</keyword>
<evidence type="ECO:0000313" key="4">
    <source>
        <dbReference type="Proteomes" id="UP000829196"/>
    </source>
</evidence>